<keyword evidence="2" id="KW-0813">Transport</keyword>
<keyword evidence="9" id="KW-1185">Reference proteome</keyword>
<protein>
    <submittedName>
        <fullName evidence="8">MFS transporter</fullName>
    </submittedName>
</protein>
<sequence>MQPKTHKKKLSFWQIWNMSFGFLGIQMGFALQNANASRILQTFGADVEHLSLFWLVAPITGMIVQPIVGHYSDRTWTKLGRRRPYFLAGALLAAIGLILMPNAALFVAFLPALWVGAGFLMIMDASFNIAMEPFRALVADKLPTDQRTLGFAVQTLLIGLGAVIGSWLPYILTEWFNITTTAQEGIVPLNVIWAFLQGATVLVASILWTVLRTTEEPPEKIVSESSQQEEKGILAIFTDFRKMPKTMRQLGLVQFFSWFALFSMWVFTTPALAQHVWGLQASDRSSFEFNEAGNYVGVIFGVYNLVSAVFALALPIVAAKIGRKMTHAICLIAGGIGLISILWVTNTEMKWLLNFSMIGVGIAWASILAMPYAILAGSIPAKKMGVYMGIFNFFITAPQILNGFVGGFIVKHFYGGQAVYAIFTAGIMLIVAALCVYFVDDKDDIVQ</sequence>
<feature type="transmembrane region" description="Helical" evidence="6">
    <location>
        <begin position="191"/>
        <end position="211"/>
    </location>
</feature>
<keyword evidence="4 6" id="KW-1133">Transmembrane helix</keyword>
<organism evidence="8 9">
    <name type="scientific">Echinicola arenosa</name>
    <dbReference type="NCBI Taxonomy" id="2774144"/>
    <lineage>
        <taxon>Bacteria</taxon>
        <taxon>Pseudomonadati</taxon>
        <taxon>Bacteroidota</taxon>
        <taxon>Cytophagia</taxon>
        <taxon>Cytophagales</taxon>
        <taxon>Cyclobacteriaceae</taxon>
        <taxon>Echinicola</taxon>
    </lineage>
</organism>
<evidence type="ECO:0000313" key="9">
    <source>
        <dbReference type="Proteomes" id="UP000647133"/>
    </source>
</evidence>
<keyword evidence="5 6" id="KW-0472">Membrane</keyword>
<feature type="transmembrane region" description="Helical" evidence="6">
    <location>
        <begin position="52"/>
        <end position="72"/>
    </location>
</feature>
<feature type="transmembrane region" description="Helical" evidence="6">
    <location>
        <begin position="351"/>
        <end position="374"/>
    </location>
</feature>
<dbReference type="Pfam" id="PF07690">
    <property type="entry name" value="MFS_1"/>
    <property type="match status" value="1"/>
</dbReference>
<dbReference type="PANTHER" id="PTHR19432:SF35">
    <property type="entry name" value="SOLUTE CARRIER FAMILY 45 MEMBER 3 ISOFORM X1"/>
    <property type="match status" value="1"/>
</dbReference>
<evidence type="ECO:0000256" key="1">
    <source>
        <dbReference type="ARBA" id="ARBA00004141"/>
    </source>
</evidence>
<dbReference type="InterPro" id="IPR020846">
    <property type="entry name" value="MFS_dom"/>
</dbReference>
<comment type="caution">
    <text evidence="8">The sequence shown here is derived from an EMBL/GenBank/DDBJ whole genome shotgun (WGS) entry which is preliminary data.</text>
</comment>
<dbReference type="InterPro" id="IPR011701">
    <property type="entry name" value="MFS"/>
</dbReference>
<evidence type="ECO:0000313" key="8">
    <source>
        <dbReference type="EMBL" id="MBD8487192.1"/>
    </source>
</evidence>
<evidence type="ECO:0000259" key="7">
    <source>
        <dbReference type="PROSITE" id="PS50850"/>
    </source>
</evidence>
<dbReference type="EMBL" id="JACYTQ010000001">
    <property type="protein sequence ID" value="MBD8487192.1"/>
    <property type="molecule type" value="Genomic_DNA"/>
</dbReference>
<reference evidence="8 9" key="1">
    <citation type="submission" date="2020-09" db="EMBL/GenBank/DDBJ databases">
        <title>Echinicola sp. CAU 1574 isolated from sand of Sido Beach.</title>
        <authorList>
            <person name="Kim W."/>
        </authorList>
    </citation>
    <scope>NUCLEOTIDE SEQUENCE [LARGE SCALE GENOMIC DNA]</scope>
    <source>
        <strain evidence="8 9">CAU 1574</strain>
    </source>
</reference>
<comment type="subcellular location">
    <subcellularLocation>
        <location evidence="1">Membrane</location>
        <topology evidence="1">Multi-pass membrane protein</topology>
    </subcellularLocation>
</comment>
<proteinExistence type="predicted"/>
<dbReference type="PROSITE" id="PS50850">
    <property type="entry name" value="MFS"/>
    <property type="match status" value="1"/>
</dbReference>
<gene>
    <name evidence="8" type="ORF">IFO69_00390</name>
</gene>
<keyword evidence="3 6" id="KW-0812">Transmembrane</keyword>
<feature type="transmembrane region" description="Helical" evidence="6">
    <location>
        <begin position="250"/>
        <end position="272"/>
    </location>
</feature>
<evidence type="ECO:0000256" key="6">
    <source>
        <dbReference type="SAM" id="Phobius"/>
    </source>
</evidence>
<feature type="transmembrane region" description="Helical" evidence="6">
    <location>
        <begin position="292"/>
        <end position="314"/>
    </location>
</feature>
<feature type="transmembrane region" description="Helical" evidence="6">
    <location>
        <begin position="148"/>
        <end position="171"/>
    </location>
</feature>
<dbReference type="Proteomes" id="UP000647133">
    <property type="component" value="Unassembled WGS sequence"/>
</dbReference>
<dbReference type="Gene3D" id="1.20.1250.20">
    <property type="entry name" value="MFS general substrate transporter like domains"/>
    <property type="match status" value="1"/>
</dbReference>
<feature type="transmembrane region" description="Helical" evidence="6">
    <location>
        <begin position="326"/>
        <end position="345"/>
    </location>
</feature>
<dbReference type="RefSeq" id="WP_192006978.1">
    <property type="nucleotide sequence ID" value="NZ_JACYTQ010000001.1"/>
</dbReference>
<feature type="transmembrane region" description="Helical" evidence="6">
    <location>
        <begin position="106"/>
        <end position="127"/>
    </location>
</feature>
<dbReference type="InterPro" id="IPR036259">
    <property type="entry name" value="MFS_trans_sf"/>
</dbReference>
<evidence type="ECO:0000256" key="3">
    <source>
        <dbReference type="ARBA" id="ARBA00022692"/>
    </source>
</evidence>
<feature type="transmembrane region" description="Helical" evidence="6">
    <location>
        <begin position="84"/>
        <end position="100"/>
    </location>
</feature>
<feature type="transmembrane region" description="Helical" evidence="6">
    <location>
        <begin position="418"/>
        <end position="439"/>
    </location>
</feature>
<accession>A0ABR9AEV6</accession>
<name>A0ABR9AEV6_9BACT</name>
<feature type="domain" description="Major facilitator superfamily (MFS) profile" evidence="7">
    <location>
        <begin position="246"/>
        <end position="447"/>
    </location>
</feature>
<feature type="transmembrane region" description="Helical" evidence="6">
    <location>
        <begin position="386"/>
        <end position="406"/>
    </location>
</feature>
<evidence type="ECO:0000256" key="2">
    <source>
        <dbReference type="ARBA" id="ARBA00022448"/>
    </source>
</evidence>
<dbReference type="PANTHER" id="PTHR19432">
    <property type="entry name" value="SUGAR TRANSPORTER"/>
    <property type="match status" value="1"/>
</dbReference>
<evidence type="ECO:0000256" key="5">
    <source>
        <dbReference type="ARBA" id="ARBA00023136"/>
    </source>
</evidence>
<evidence type="ECO:0000256" key="4">
    <source>
        <dbReference type="ARBA" id="ARBA00022989"/>
    </source>
</evidence>
<dbReference type="SUPFAM" id="SSF103473">
    <property type="entry name" value="MFS general substrate transporter"/>
    <property type="match status" value="1"/>
</dbReference>